<dbReference type="InterPro" id="IPR003777">
    <property type="entry name" value="XdhC_CoxI"/>
</dbReference>
<comment type="caution">
    <text evidence="3">The sequence shown here is derived from an EMBL/GenBank/DDBJ whole genome shotgun (WGS) entry which is preliminary data.</text>
</comment>
<reference evidence="3 4" key="1">
    <citation type="submission" date="2012-12" db="EMBL/GenBank/DDBJ databases">
        <title>Genome assembly of Fulvivirga imtechensis AK7.</title>
        <authorList>
            <person name="Nupur N."/>
            <person name="Khatri I."/>
            <person name="Kumar R."/>
            <person name="Subramanian S."/>
            <person name="Pinnaka A."/>
        </authorList>
    </citation>
    <scope>NUCLEOTIDE SEQUENCE [LARGE SCALE GENOMIC DNA]</scope>
    <source>
        <strain evidence="3 4">AK7</strain>
    </source>
</reference>
<evidence type="ECO:0000259" key="1">
    <source>
        <dbReference type="Pfam" id="PF02625"/>
    </source>
</evidence>
<dbReference type="PANTHER" id="PTHR30388">
    <property type="entry name" value="ALDEHYDE OXIDOREDUCTASE MOLYBDENUM COFACTOR ASSEMBLY PROTEIN"/>
    <property type="match status" value="1"/>
</dbReference>
<dbReference type="RefSeq" id="WP_009579471.1">
    <property type="nucleotide sequence ID" value="NZ_AMZN01000029.1"/>
</dbReference>
<name>L8JWN2_9BACT</name>
<dbReference type="eggNOG" id="COG1975">
    <property type="taxonomic scope" value="Bacteria"/>
</dbReference>
<dbReference type="InterPro" id="IPR027051">
    <property type="entry name" value="XdhC_Rossmann_dom"/>
</dbReference>
<dbReference type="Proteomes" id="UP000011135">
    <property type="component" value="Unassembled WGS sequence"/>
</dbReference>
<dbReference type="Gene3D" id="3.40.50.720">
    <property type="entry name" value="NAD(P)-binding Rossmann-like Domain"/>
    <property type="match status" value="1"/>
</dbReference>
<accession>L8JWN2</accession>
<proteinExistence type="predicted"/>
<keyword evidence="4" id="KW-1185">Reference proteome</keyword>
<dbReference type="Pfam" id="PF02625">
    <property type="entry name" value="XdhC_CoxI"/>
    <property type="match status" value="1"/>
</dbReference>
<gene>
    <name evidence="3" type="ORF">C900_02024</name>
</gene>
<evidence type="ECO:0008006" key="5">
    <source>
        <dbReference type="Google" id="ProtNLM"/>
    </source>
</evidence>
<evidence type="ECO:0000313" key="4">
    <source>
        <dbReference type="Proteomes" id="UP000011135"/>
    </source>
</evidence>
<dbReference type="EMBL" id="AMZN01000029">
    <property type="protein sequence ID" value="ELR72029.1"/>
    <property type="molecule type" value="Genomic_DNA"/>
</dbReference>
<organism evidence="3 4">
    <name type="scientific">Fulvivirga imtechensis AK7</name>
    <dbReference type="NCBI Taxonomy" id="1237149"/>
    <lineage>
        <taxon>Bacteria</taxon>
        <taxon>Pseudomonadati</taxon>
        <taxon>Bacteroidota</taxon>
        <taxon>Cytophagia</taxon>
        <taxon>Cytophagales</taxon>
        <taxon>Fulvivirgaceae</taxon>
        <taxon>Fulvivirga</taxon>
    </lineage>
</organism>
<feature type="domain" description="XdhC- CoxI" evidence="1">
    <location>
        <begin position="11"/>
        <end position="68"/>
    </location>
</feature>
<evidence type="ECO:0000259" key="2">
    <source>
        <dbReference type="Pfam" id="PF13478"/>
    </source>
</evidence>
<evidence type="ECO:0000313" key="3">
    <source>
        <dbReference type="EMBL" id="ELR72029.1"/>
    </source>
</evidence>
<protein>
    <recommendedName>
        <fullName evidence="5">Xanthine and CO dehydrogenases maturation factor, XdhC/CoxF family</fullName>
    </recommendedName>
</protein>
<dbReference type="AlphaFoldDB" id="L8JWN2"/>
<dbReference type="InterPro" id="IPR052698">
    <property type="entry name" value="MoCofactor_Util/Proc"/>
</dbReference>
<sequence>MEFWNDTYRLLAQYKKVALLYVVQSKGSSPGRQGFKMIVAPGQDMSGSIGGGIMEHKFVELSRSLLKGNNALPKPFIRHQVHRDDASEKSGMICSGEQTIAFYFLQHEDLIWLKKLLSALKSNEKHVLRLTSDRINLLKKDLAAPFMFKDMQSSSGWEYEEQVGFKEAIYIIGGGHVGLALSQLMRNLGFYVVVMDDREDLNTLTENSHAHQTSVIAYSEIHKHVPEGKNVYVVIASFGYRTDKVVLKQLLGKKYKYLGMMGSEEKVKRLFDEMKKEGATEAQLSIVHSPIGIRIKSKTPEEIAVSIAAEIIAVKNGGI</sequence>
<feature type="domain" description="XdhC Rossmann" evidence="2">
    <location>
        <begin position="169"/>
        <end position="311"/>
    </location>
</feature>
<dbReference type="Pfam" id="PF13478">
    <property type="entry name" value="XdhC_C"/>
    <property type="match status" value="1"/>
</dbReference>
<dbReference type="PANTHER" id="PTHR30388:SF6">
    <property type="entry name" value="XANTHINE DEHYDROGENASE SUBUNIT A-RELATED"/>
    <property type="match status" value="1"/>
</dbReference>
<dbReference type="OrthoDB" id="9773039at2"/>
<dbReference type="STRING" id="1237149.C900_02024"/>